<dbReference type="SMART" id="SM00369">
    <property type="entry name" value="LRR_TYP"/>
    <property type="match status" value="9"/>
</dbReference>
<evidence type="ECO:0000256" key="1">
    <source>
        <dbReference type="ARBA" id="ARBA00022614"/>
    </source>
</evidence>
<feature type="domain" description="IFT140 first beta-propeller" evidence="5">
    <location>
        <begin position="649"/>
        <end position="837"/>
    </location>
</feature>
<feature type="domain" description="Disease resistance R13L4/SHOC-2-like LRR" evidence="6">
    <location>
        <begin position="78"/>
        <end position="179"/>
    </location>
</feature>
<dbReference type="InterPro" id="IPR015943">
    <property type="entry name" value="WD40/YVTN_repeat-like_dom_sf"/>
</dbReference>
<dbReference type="Pfam" id="PF23383">
    <property type="entry name" value="Beta-prop_IFT140_1st"/>
    <property type="match status" value="1"/>
</dbReference>
<feature type="domain" description="Disease resistance R13L4/SHOC-2-like LRR" evidence="6">
    <location>
        <begin position="256"/>
        <end position="333"/>
    </location>
</feature>
<dbReference type="GO" id="GO:0006355">
    <property type="term" value="P:regulation of DNA-templated transcription"/>
    <property type="evidence" value="ECO:0000318"/>
    <property type="project" value="GO_Central"/>
</dbReference>
<dbReference type="AlphaFoldDB" id="A0A059CVK4"/>
<dbReference type="Gene3D" id="2.130.10.10">
    <property type="entry name" value="YVTN repeat-like/Quinoprotein amine dehydrogenase"/>
    <property type="match status" value="1"/>
</dbReference>
<feature type="domain" description="Disease resistance R13L4/SHOC-2-like LRR" evidence="6">
    <location>
        <begin position="337"/>
        <end position="443"/>
    </location>
</feature>
<dbReference type="EMBL" id="KK198755">
    <property type="protein sequence ID" value="KCW81950.1"/>
    <property type="molecule type" value="Genomic_DNA"/>
</dbReference>
<dbReference type="InterPro" id="IPR003591">
    <property type="entry name" value="Leu-rich_rpt_typical-subtyp"/>
</dbReference>
<dbReference type="STRING" id="71139.A0A059CVK4"/>
<dbReference type="InterPro" id="IPR027728">
    <property type="entry name" value="Topless_fam"/>
</dbReference>
<dbReference type="InParanoid" id="A0A059CVK4"/>
<organism evidence="7">
    <name type="scientific">Eucalyptus grandis</name>
    <name type="common">Flooded gum</name>
    <dbReference type="NCBI Taxonomy" id="71139"/>
    <lineage>
        <taxon>Eukaryota</taxon>
        <taxon>Viridiplantae</taxon>
        <taxon>Streptophyta</taxon>
        <taxon>Embryophyta</taxon>
        <taxon>Tracheophyta</taxon>
        <taxon>Spermatophyta</taxon>
        <taxon>Magnoliopsida</taxon>
        <taxon>eudicotyledons</taxon>
        <taxon>Gunneridae</taxon>
        <taxon>Pentapetalae</taxon>
        <taxon>rosids</taxon>
        <taxon>malvids</taxon>
        <taxon>Myrtales</taxon>
        <taxon>Myrtaceae</taxon>
        <taxon>Myrtoideae</taxon>
        <taxon>Eucalypteae</taxon>
        <taxon>Eucalyptus</taxon>
    </lineage>
</organism>
<dbReference type="Gene3D" id="3.80.10.10">
    <property type="entry name" value="Ribonuclease Inhibitor"/>
    <property type="match status" value="4"/>
</dbReference>
<dbReference type="PROSITE" id="PS50082">
    <property type="entry name" value="WD_REPEATS_2"/>
    <property type="match status" value="1"/>
</dbReference>
<evidence type="ECO:0000256" key="3">
    <source>
        <dbReference type="PROSITE-ProRule" id="PRU00221"/>
    </source>
</evidence>
<protein>
    <submittedName>
        <fullName evidence="7">Uncharacterized protein</fullName>
    </submittedName>
</protein>
<proteinExistence type="predicted"/>
<evidence type="ECO:0000313" key="7">
    <source>
        <dbReference type="EMBL" id="KCW81950.1"/>
    </source>
</evidence>
<evidence type="ECO:0000259" key="5">
    <source>
        <dbReference type="Pfam" id="PF23383"/>
    </source>
</evidence>
<dbReference type="InterPro" id="IPR032675">
    <property type="entry name" value="LRR_dom_sf"/>
</dbReference>
<evidence type="ECO:0000259" key="6">
    <source>
        <dbReference type="Pfam" id="PF23598"/>
    </source>
</evidence>
<name>A0A059CVK4_EUCGR</name>
<feature type="repeat" description="WD" evidence="3">
    <location>
        <begin position="712"/>
        <end position="753"/>
    </location>
</feature>
<sequence>MELKALNLSNRASLAHIPNSIGDLASLSHLNITRCEKLAQLPNSIGSLMSLQQLLLLGCYSLRQIPDSIGKLTSLTELDLQSTAIQELPESIGSLKKLDYLNASGCASLACIPNSIGDLAFLSHLDLSQCEKLAQLPNSIGSLMSLQQLLLMECDSLRQIPDSIGKLTSLTELNLQFTAIQELPEFIGSLKKLKNLNISYCESLARIPNSIGDLASLSHLDLSECKKLAQLPNSIGSLMSLSQLLISKCHSLRHIPDSIGKLTSLTQLHLQSTAIEELPESIGSLKELKTLDASYCASLACIPNSIGDLASLSHLNLTGCEKLAQLPNSIGSLIHILDLIGKLTSLTQLHLQSTAIEELPESIGSLKELKTLDASYCASLACIPNSIGDLASLSHLNLTGCEKLAQLPNSIGSLMSLQQLLLSGCYSLRQIPDSIGKLTSLTQMDLQSTVIQELPESIGSLKKLKNLDASCCASLARIPNSIVLLKHLKIPPANNSNMDYQTTVFEDVLKRSRPFGISDEDSESMADVKPRIDDDSADKSRIWKLTEINEPSQCYSIRLPDILTATRVSRLIYLNSGRAILALSSNAVHKHWKWQGSDENLQGRATISVVSRLWRPPDWNWMSNDTSDANPEDAVPCFALSKNESYIISASGGKIDLFNMITCKTMTTYMHPPPAATFLAFHPQDNNIIAIGMEDCSIEIYNVRVDEVKTTLKGHQKRITGLAFSNVSNVLVSSGADSQLCVWSTDGWEKQASKVLQMPSGRGASPLADTRVQFHLDQTHLLVVHKTQIAIYEAPKLKCLKQWVTREASSPITHATYSCDGQSIYVSFEDGSIGVLTTSTLIFRCRINPAAYIPPNPSLRVYPLVIAAHPFEPNRFALGLTDGRVYVLKPSESEGKWGISPVENGAGPSTTSGATASEQPQR</sequence>
<dbReference type="SMART" id="SM00320">
    <property type="entry name" value="WD40"/>
    <property type="match status" value="4"/>
</dbReference>
<dbReference type="InterPro" id="IPR001680">
    <property type="entry name" value="WD40_rpt"/>
</dbReference>
<dbReference type="Gramene" id="KCW81950">
    <property type="protein sequence ID" value="KCW81950"/>
    <property type="gene ID" value="EUGRSUZ_C03318"/>
</dbReference>
<dbReference type="SUPFAM" id="SSF50978">
    <property type="entry name" value="WD40 repeat-like"/>
    <property type="match status" value="1"/>
</dbReference>
<dbReference type="eggNOG" id="KOG0266">
    <property type="taxonomic scope" value="Eukaryota"/>
</dbReference>
<dbReference type="PANTHER" id="PTHR44083">
    <property type="entry name" value="TOPLESS-RELATED PROTEIN 1-RELATED"/>
    <property type="match status" value="1"/>
</dbReference>
<dbReference type="InterPro" id="IPR056154">
    <property type="entry name" value="Beta-prop_IFT140_1st"/>
</dbReference>
<gene>
    <name evidence="7" type="ORF">EUGRSUZ_C03318</name>
</gene>
<evidence type="ECO:0000256" key="4">
    <source>
        <dbReference type="SAM" id="MobiDB-lite"/>
    </source>
</evidence>
<feature type="region of interest" description="Disordered" evidence="4">
    <location>
        <begin position="894"/>
        <end position="922"/>
    </location>
</feature>
<keyword evidence="2" id="KW-0677">Repeat</keyword>
<keyword evidence="3" id="KW-0853">WD repeat</keyword>
<dbReference type="SUPFAM" id="SSF52058">
    <property type="entry name" value="L domain-like"/>
    <property type="match status" value="2"/>
</dbReference>
<dbReference type="InterPro" id="IPR036322">
    <property type="entry name" value="WD40_repeat_dom_sf"/>
</dbReference>
<evidence type="ECO:0000256" key="2">
    <source>
        <dbReference type="ARBA" id="ARBA00022737"/>
    </source>
</evidence>
<accession>A0A059CVK4</accession>
<dbReference type="PROSITE" id="PS50294">
    <property type="entry name" value="WD_REPEATS_REGION"/>
    <property type="match status" value="1"/>
</dbReference>
<reference evidence="7" key="1">
    <citation type="submission" date="2013-07" db="EMBL/GenBank/DDBJ databases">
        <title>The genome of Eucalyptus grandis.</title>
        <authorList>
            <person name="Schmutz J."/>
            <person name="Hayes R."/>
            <person name="Myburg A."/>
            <person name="Tuskan G."/>
            <person name="Grattapaglia D."/>
            <person name="Rokhsar D.S."/>
        </authorList>
    </citation>
    <scope>NUCLEOTIDE SEQUENCE</scope>
    <source>
        <tissue evidence="7">Leaf extractions</tissue>
    </source>
</reference>
<keyword evidence="1" id="KW-0433">Leucine-rich repeat</keyword>
<dbReference type="Pfam" id="PF23598">
    <property type="entry name" value="LRR_14"/>
    <property type="match status" value="3"/>
</dbReference>
<feature type="compositionally biased region" description="Polar residues" evidence="4">
    <location>
        <begin position="907"/>
        <end position="922"/>
    </location>
</feature>
<dbReference type="PANTHER" id="PTHR44083:SF35">
    <property type="entry name" value="TOPLESS-RELATED PROTEIN 4-LIKE ISOFORM X1"/>
    <property type="match status" value="1"/>
</dbReference>
<dbReference type="InterPro" id="IPR055414">
    <property type="entry name" value="LRR_R13L4/SHOC2-like"/>
</dbReference>